<dbReference type="EMBL" id="GDID01007677">
    <property type="protein sequence ID" value="JAP88929.1"/>
    <property type="molecule type" value="Transcribed_RNA"/>
</dbReference>
<feature type="non-terminal residue" evidence="1">
    <location>
        <position position="1"/>
    </location>
</feature>
<name>A0A146JZZ0_9EUKA</name>
<protein>
    <submittedName>
        <fullName evidence="1">Uncharacterized protein</fullName>
    </submittedName>
</protein>
<reference evidence="1" key="1">
    <citation type="submission" date="2015-07" db="EMBL/GenBank/DDBJ databases">
        <title>Adaptation to a free-living lifestyle via gene acquisitions in the diplomonad Trepomonas sp. PC1.</title>
        <authorList>
            <person name="Xu F."/>
            <person name="Jerlstrom-Hultqvist J."/>
            <person name="Kolisko M."/>
            <person name="Simpson A.G.B."/>
            <person name="Roger A.J."/>
            <person name="Svard S.G."/>
            <person name="Andersson J.O."/>
        </authorList>
    </citation>
    <scope>NUCLEOTIDE SEQUENCE</scope>
    <source>
        <strain evidence="1">PC1</strain>
    </source>
</reference>
<dbReference type="AlphaFoldDB" id="A0A146JZZ0"/>
<evidence type="ECO:0000313" key="1">
    <source>
        <dbReference type="EMBL" id="JAP88929.1"/>
    </source>
</evidence>
<sequence length="341" mass="39402">LCYCQKITLKNHNGQQLNYDIVVFALLNHQKIPLQFNDGIANSEISVDLLIFDIMGRDTSVKVDDNQVIISPQLNGYLRQIPHFQLKVWIDSVSTLYSIKTVFQSCQSGVQQDLQITKKLIVEIVCTDKKGYWASLQGPVSLDLNPKDFKYDFHHQISTNPKIHNMGRNINVQLLDENKSVLDTVFQVTLQSSKQQNTSLSGLKDKLGYEFQSRNFSVFDRIVVKHGDITISDQKFIINSRKQTNFNVSLELTGQMVYIPILQLSDDVEMELHQQNVIRGVKVQNSFYFPTANGTYQLVIYLRNQILEQYQIDLQNKPVQYAKVQKFKIDVGFVENFWQRN</sequence>
<proteinExistence type="predicted"/>
<accession>A0A146JZZ0</accession>
<organism evidence="1">
    <name type="scientific">Trepomonas sp. PC1</name>
    <dbReference type="NCBI Taxonomy" id="1076344"/>
    <lineage>
        <taxon>Eukaryota</taxon>
        <taxon>Metamonada</taxon>
        <taxon>Diplomonadida</taxon>
        <taxon>Hexamitidae</taxon>
        <taxon>Hexamitinae</taxon>
        <taxon>Trepomonas</taxon>
    </lineage>
</organism>
<feature type="non-terminal residue" evidence="1">
    <location>
        <position position="341"/>
    </location>
</feature>
<gene>
    <name evidence="1" type="ORF">TPC1_31576</name>
</gene>